<keyword evidence="5 7" id="KW-0472">Membrane</keyword>
<feature type="transmembrane region" description="Helical" evidence="7">
    <location>
        <begin position="346"/>
        <end position="365"/>
    </location>
</feature>
<dbReference type="SUPFAM" id="SSF103473">
    <property type="entry name" value="MFS general substrate transporter"/>
    <property type="match status" value="1"/>
</dbReference>
<dbReference type="Proteomes" id="UP001206595">
    <property type="component" value="Unassembled WGS sequence"/>
</dbReference>
<dbReference type="PROSITE" id="PS50850">
    <property type="entry name" value="MFS"/>
    <property type="match status" value="1"/>
</dbReference>
<keyword evidence="10" id="KW-1185">Reference proteome</keyword>
<dbReference type="GO" id="GO:0022857">
    <property type="term" value="F:transmembrane transporter activity"/>
    <property type="evidence" value="ECO:0007669"/>
    <property type="project" value="InterPro"/>
</dbReference>
<sequence>MSTPDVDQKSESKQVDVTYLEALPNPADAHNPNARVILSDEEKKLVRKIDTKILPIMCAVGFLQFLDKTSLSYASVLGIIVDTNLHGSEYALLGSLFYIGYLTMQLPNSYLMQRFPLGRLVGTIVFLWGIVLACTSLGKNFSELAGLRFLLGFFEACVNPIFIMLTNTFYRKQEQVTRIGAWWLFNGFASSLGGLVGYGIGQMDGVRSLWAWQWIMIILGSITCLVGIVVFFVLIDDPYSARLHLTEDEKLIVADRLADNGVYRTHEFKRDQVIEALKDQKTWIFFFCALLNNMTNGALTTFSTLITQGFGFSGLNSILLQMPSGIFDVLLILVGAWIHSRTGDRLFTCVGLMLVAEVGLILLVAVPSVGGKLCGLYLTYGYAAAYVLVISSVAANTNGYTKKLVTNAMMIIGYTVGNIIGPVIMIDGPKYVGGMVGCISANFVMILLMVYLRFSMAHENKRRAALGGEKLTSVDNDITDRQDPNFVYRL</sequence>
<evidence type="ECO:0000256" key="6">
    <source>
        <dbReference type="ARBA" id="ARBA00037968"/>
    </source>
</evidence>
<reference evidence="9" key="2">
    <citation type="journal article" date="2022" name="Proc. Natl. Acad. Sci. U.S.A.">
        <title>Diploid-dominant life cycles characterize the early evolution of Fungi.</title>
        <authorList>
            <person name="Amses K.R."/>
            <person name="Simmons D.R."/>
            <person name="Longcore J.E."/>
            <person name="Mondo S.J."/>
            <person name="Seto K."/>
            <person name="Jeronimo G.H."/>
            <person name="Bonds A.E."/>
            <person name="Quandt C.A."/>
            <person name="Davis W.J."/>
            <person name="Chang Y."/>
            <person name="Federici B.A."/>
            <person name="Kuo A."/>
            <person name="LaButti K."/>
            <person name="Pangilinan J."/>
            <person name="Andreopoulos W."/>
            <person name="Tritt A."/>
            <person name="Riley R."/>
            <person name="Hundley H."/>
            <person name="Johnson J."/>
            <person name="Lipzen A."/>
            <person name="Barry K."/>
            <person name="Lang B.F."/>
            <person name="Cuomo C.A."/>
            <person name="Buchler N.E."/>
            <person name="Grigoriev I.V."/>
            <person name="Spatafora J.W."/>
            <person name="Stajich J.E."/>
            <person name="James T.Y."/>
        </authorList>
    </citation>
    <scope>NUCLEOTIDE SEQUENCE</scope>
    <source>
        <strain evidence="9">AG</strain>
    </source>
</reference>
<protein>
    <recommendedName>
        <fullName evidence="8">Major facilitator superfamily (MFS) profile domain-containing protein</fullName>
    </recommendedName>
</protein>
<dbReference type="GeneID" id="75913568"/>
<comment type="caution">
    <text evidence="9">The sequence shown here is derived from an EMBL/GenBank/DDBJ whole genome shotgun (WGS) entry which is preliminary data.</text>
</comment>
<evidence type="ECO:0000313" key="10">
    <source>
        <dbReference type="Proteomes" id="UP001206595"/>
    </source>
</evidence>
<dbReference type="PANTHER" id="PTHR43791">
    <property type="entry name" value="PERMEASE-RELATED"/>
    <property type="match status" value="1"/>
</dbReference>
<dbReference type="GO" id="GO:0016020">
    <property type="term" value="C:membrane"/>
    <property type="evidence" value="ECO:0007669"/>
    <property type="project" value="UniProtKB-SubCell"/>
</dbReference>
<comment type="similarity">
    <text evidence="6">Belongs to the major facilitator superfamily. Allantoate permease family.</text>
</comment>
<keyword evidence="2" id="KW-0813">Transport</keyword>
<feature type="transmembrane region" description="Helical" evidence="7">
    <location>
        <begin position="150"/>
        <end position="170"/>
    </location>
</feature>
<keyword evidence="4 7" id="KW-1133">Transmembrane helix</keyword>
<evidence type="ECO:0000256" key="7">
    <source>
        <dbReference type="SAM" id="Phobius"/>
    </source>
</evidence>
<organism evidence="9 10">
    <name type="scientific">Umbelopsis ramanniana AG</name>
    <dbReference type="NCBI Taxonomy" id="1314678"/>
    <lineage>
        <taxon>Eukaryota</taxon>
        <taxon>Fungi</taxon>
        <taxon>Fungi incertae sedis</taxon>
        <taxon>Mucoromycota</taxon>
        <taxon>Mucoromycotina</taxon>
        <taxon>Umbelopsidomycetes</taxon>
        <taxon>Umbelopsidales</taxon>
        <taxon>Umbelopsidaceae</taxon>
        <taxon>Umbelopsis</taxon>
    </lineage>
</organism>
<feature type="transmembrane region" description="Helical" evidence="7">
    <location>
        <begin position="377"/>
        <end position="397"/>
    </location>
</feature>
<evidence type="ECO:0000256" key="3">
    <source>
        <dbReference type="ARBA" id="ARBA00022692"/>
    </source>
</evidence>
<feature type="transmembrane region" description="Helical" evidence="7">
    <location>
        <begin position="283"/>
        <end position="306"/>
    </location>
</feature>
<feature type="transmembrane region" description="Helical" evidence="7">
    <location>
        <begin position="212"/>
        <end position="235"/>
    </location>
</feature>
<accession>A0AAD5EBX2</accession>
<dbReference type="PANTHER" id="PTHR43791:SF97">
    <property type="entry name" value="ALLANTOATE TRANSPORTER, PUTATIVE (AFU_ORTHOLOGUE AFUA_1G14700)-RELATED"/>
    <property type="match status" value="1"/>
</dbReference>
<dbReference type="InterPro" id="IPR020846">
    <property type="entry name" value="MFS_dom"/>
</dbReference>
<proteinExistence type="inferred from homology"/>
<evidence type="ECO:0000256" key="4">
    <source>
        <dbReference type="ARBA" id="ARBA00022989"/>
    </source>
</evidence>
<dbReference type="AlphaFoldDB" id="A0AAD5EBX2"/>
<dbReference type="Gene3D" id="1.20.1250.20">
    <property type="entry name" value="MFS general substrate transporter like domains"/>
    <property type="match status" value="2"/>
</dbReference>
<feature type="transmembrane region" description="Helical" evidence="7">
    <location>
        <begin position="431"/>
        <end position="454"/>
    </location>
</feature>
<feature type="domain" description="Major facilitator superfamily (MFS) profile" evidence="8">
    <location>
        <begin position="53"/>
        <end position="490"/>
    </location>
</feature>
<dbReference type="EMBL" id="MU620911">
    <property type="protein sequence ID" value="KAI8580567.1"/>
    <property type="molecule type" value="Genomic_DNA"/>
</dbReference>
<evidence type="ECO:0000256" key="5">
    <source>
        <dbReference type="ARBA" id="ARBA00023136"/>
    </source>
</evidence>
<reference evidence="9" key="1">
    <citation type="submission" date="2021-06" db="EMBL/GenBank/DDBJ databases">
        <authorList>
            <consortium name="DOE Joint Genome Institute"/>
            <person name="Mondo S.J."/>
            <person name="Amses K.R."/>
            <person name="Simmons D.R."/>
            <person name="Longcore J.E."/>
            <person name="Seto K."/>
            <person name="Alves G.H."/>
            <person name="Bonds A.E."/>
            <person name="Quandt C.A."/>
            <person name="Davis W.J."/>
            <person name="Chang Y."/>
            <person name="Letcher P.M."/>
            <person name="Powell M.J."/>
            <person name="Kuo A."/>
            <person name="Labutti K."/>
            <person name="Pangilinan J."/>
            <person name="Andreopoulos W."/>
            <person name="Tritt A."/>
            <person name="Riley R."/>
            <person name="Hundley H."/>
            <person name="Johnson J."/>
            <person name="Lipzen A."/>
            <person name="Barry K."/>
            <person name="Berbee M.L."/>
            <person name="Buchler N.E."/>
            <person name="Grigoriev I.V."/>
            <person name="Spatafora J.W."/>
            <person name="Stajich J.E."/>
            <person name="James T.Y."/>
        </authorList>
    </citation>
    <scope>NUCLEOTIDE SEQUENCE</scope>
    <source>
        <strain evidence="9">AG</strain>
    </source>
</reference>
<gene>
    <name evidence="9" type="ORF">K450DRAFT_236253</name>
</gene>
<name>A0AAD5EBX2_UMBRA</name>
<feature type="transmembrane region" description="Helical" evidence="7">
    <location>
        <begin position="404"/>
        <end position="425"/>
    </location>
</feature>
<dbReference type="Pfam" id="PF07690">
    <property type="entry name" value="MFS_1"/>
    <property type="match status" value="1"/>
</dbReference>
<evidence type="ECO:0000256" key="2">
    <source>
        <dbReference type="ARBA" id="ARBA00022448"/>
    </source>
</evidence>
<comment type="subcellular location">
    <subcellularLocation>
        <location evidence="1">Membrane</location>
        <topology evidence="1">Multi-pass membrane protein</topology>
    </subcellularLocation>
</comment>
<evidence type="ECO:0000259" key="8">
    <source>
        <dbReference type="PROSITE" id="PS50850"/>
    </source>
</evidence>
<dbReference type="RefSeq" id="XP_051445571.1">
    <property type="nucleotide sequence ID" value="XM_051588223.1"/>
</dbReference>
<evidence type="ECO:0000256" key="1">
    <source>
        <dbReference type="ARBA" id="ARBA00004141"/>
    </source>
</evidence>
<feature type="transmembrane region" description="Helical" evidence="7">
    <location>
        <begin position="116"/>
        <end position="138"/>
    </location>
</feature>
<dbReference type="InterPro" id="IPR036259">
    <property type="entry name" value="MFS_trans_sf"/>
</dbReference>
<feature type="transmembrane region" description="Helical" evidence="7">
    <location>
        <begin position="182"/>
        <end position="200"/>
    </location>
</feature>
<dbReference type="FunFam" id="1.20.1250.20:FF:000064">
    <property type="entry name" value="MFS allantoate transporter"/>
    <property type="match status" value="1"/>
</dbReference>
<keyword evidence="3 7" id="KW-0812">Transmembrane</keyword>
<dbReference type="InterPro" id="IPR011701">
    <property type="entry name" value="MFS"/>
</dbReference>
<evidence type="ECO:0000313" key="9">
    <source>
        <dbReference type="EMBL" id="KAI8580567.1"/>
    </source>
</evidence>
<feature type="transmembrane region" description="Helical" evidence="7">
    <location>
        <begin position="318"/>
        <end position="339"/>
    </location>
</feature>